<comment type="caution">
    <text evidence="1">The sequence shown here is derived from an EMBL/GenBank/DDBJ whole genome shotgun (WGS) entry which is preliminary data.</text>
</comment>
<name>A0ABD2HML8_PAGBO</name>
<keyword evidence="2" id="KW-1185">Reference proteome</keyword>
<reference evidence="1 2" key="1">
    <citation type="journal article" date="2022" name="G3 (Bethesda)">
        <title>Evaluating Illumina-, Nanopore-, and PacBio-based genome assembly strategies with the bald notothen, Trematomus borchgrevinki.</title>
        <authorList>
            <person name="Rayamajhi N."/>
            <person name="Cheng C.C."/>
            <person name="Catchen J.M."/>
        </authorList>
    </citation>
    <scope>NUCLEOTIDE SEQUENCE [LARGE SCALE GENOMIC DNA]</scope>
    <source>
        <strain evidence="1">AGRC-2024</strain>
    </source>
</reference>
<feature type="non-terminal residue" evidence="1">
    <location>
        <position position="14"/>
    </location>
</feature>
<organism evidence="1 2">
    <name type="scientific">Pagothenia borchgrevinki</name>
    <name type="common">Bald rockcod</name>
    <name type="synonym">Trematomus borchgrevinki</name>
    <dbReference type="NCBI Taxonomy" id="8213"/>
    <lineage>
        <taxon>Eukaryota</taxon>
        <taxon>Metazoa</taxon>
        <taxon>Chordata</taxon>
        <taxon>Craniata</taxon>
        <taxon>Vertebrata</taxon>
        <taxon>Euteleostomi</taxon>
        <taxon>Actinopterygii</taxon>
        <taxon>Neopterygii</taxon>
        <taxon>Teleostei</taxon>
        <taxon>Neoteleostei</taxon>
        <taxon>Acanthomorphata</taxon>
        <taxon>Eupercaria</taxon>
        <taxon>Perciformes</taxon>
        <taxon>Notothenioidei</taxon>
        <taxon>Nototheniidae</taxon>
        <taxon>Pagothenia</taxon>
    </lineage>
</organism>
<evidence type="ECO:0000313" key="1">
    <source>
        <dbReference type="EMBL" id="KAL3067799.1"/>
    </source>
</evidence>
<evidence type="ECO:0000313" key="2">
    <source>
        <dbReference type="Proteomes" id="UP001619887"/>
    </source>
</evidence>
<sequence>MNAATTASCLLVAG</sequence>
<dbReference type="EMBL" id="JBIYXZ010000023">
    <property type="protein sequence ID" value="KAL3067799.1"/>
    <property type="molecule type" value="Genomic_DNA"/>
</dbReference>
<gene>
    <name evidence="1" type="ORF">OYC64_022140</name>
</gene>
<dbReference type="Proteomes" id="UP001619887">
    <property type="component" value="Unassembled WGS sequence"/>
</dbReference>
<proteinExistence type="predicted"/>
<reference evidence="1 2" key="2">
    <citation type="journal article" date="2024" name="G3 (Bethesda)">
        <title>The genome of the cryopelagic Antarctic bald notothen, Trematomus borchgrevinki.</title>
        <authorList>
            <person name="Rayamajhi N."/>
            <person name="Rivera-Colon A.G."/>
            <person name="Minhas B.F."/>
            <person name="Cheng C.C."/>
            <person name="Catchen J.M."/>
        </authorList>
    </citation>
    <scope>NUCLEOTIDE SEQUENCE [LARGE SCALE GENOMIC DNA]</scope>
    <source>
        <strain evidence="1">AGRC-2024</strain>
    </source>
</reference>
<accession>A0ABD2HML8</accession>
<protein>
    <submittedName>
        <fullName evidence="1">Uncharacterized protein</fullName>
    </submittedName>
</protein>